<sequence>MPSGRFFIAHGFQVVQGYRTYDPIKLDGAYKAVKDEGMNRVDDRVHIDCCTTWEPPLFTLDHESAIYNHVKVMSEIGYGYTRSEVMNLASDYAFDRKEMTCT</sequence>
<gene>
    <name evidence="1" type="ORF">KUTeg_020456</name>
</gene>
<keyword evidence="2" id="KW-1185">Reference proteome</keyword>
<evidence type="ECO:0000313" key="2">
    <source>
        <dbReference type="Proteomes" id="UP001217089"/>
    </source>
</evidence>
<reference evidence="1 2" key="1">
    <citation type="submission" date="2022-12" db="EMBL/GenBank/DDBJ databases">
        <title>Chromosome-level genome of Tegillarca granosa.</title>
        <authorList>
            <person name="Kim J."/>
        </authorList>
    </citation>
    <scope>NUCLEOTIDE SEQUENCE [LARGE SCALE GENOMIC DNA]</scope>
    <source>
        <strain evidence="1">Teg-2019</strain>
        <tissue evidence="1">Adductor muscle</tissue>
    </source>
</reference>
<organism evidence="1 2">
    <name type="scientific">Tegillarca granosa</name>
    <name type="common">Malaysian cockle</name>
    <name type="synonym">Anadara granosa</name>
    <dbReference type="NCBI Taxonomy" id="220873"/>
    <lineage>
        <taxon>Eukaryota</taxon>
        <taxon>Metazoa</taxon>
        <taxon>Spiralia</taxon>
        <taxon>Lophotrochozoa</taxon>
        <taxon>Mollusca</taxon>
        <taxon>Bivalvia</taxon>
        <taxon>Autobranchia</taxon>
        <taxon>Pteriomorphia</taxon>
        <taxon>Arcoida</taxon>
        <taxon>Arcoidea</taxon>
        <taxon>Arcidae</taxon>
        <taxon>Tegillarca</taxon>
    </lineage>
</organism>
<evidence type="ECO:0000313" key="1">
    <source>
        <dbReference type="EMBL" id="KAJ8301469.1"/>
    </source>
</evidence>
<name>A0ABQ9EAI3_TEGGR</name>
<accession>A0ABQ9EAI3</accession>
<dbReference type="EMBL" id="JARBDR010000918">
    <property type="protein sequence ID" value="KAJ8301469.1"/>
    <property type="molecule type" value="Genomic_DNA"/>
</dbReference>
<proteinExistence type="predicted"/>
<protein>
    <submittedName>
        <fullName evidence="1">Uncharacterized protein</fullName>
    </submittedName>
</protein>
<comment type="caution">
    <text evidence="1">The sequence shown here is derived from an EMBL/GenBank/DDBJ whole genome shotgun (WGS) entry which is preliminary data.</text>
</comment>
<dbReference type="Proteomes" id="UP001217089">
    <property type="component" value="Unassembled WGS sequence"/>
</dbReference>